<feature type="region of interest" description="Disordered" evidence="1">
    <location>
        <begin position="61"/>
        <end position="82"/>
    </location>
</feature>
<sequence>MDDDESLFTGSEAASALPPVPDDVWARALAAALDPAAPAVDADLVPEMDDEPVVPEEDGIVLVDDESDPDDDDTAEVVLDDGDSVFDELTALDIDDVGVSGEDPASAFDPQEPDLHHHIVDPDPGYDLL</sequence>
<protein>
    <submittedName>
        <fullName evidence="2">Uncharacterized protein</fullName>
    </submittedName>
</protein>
<dbReference type="Proteomes" id="UP000199417">
    <property type="component" value="Unassembled WGS sequence"/>
</dbReference>
<evidence type="ECO:0000313" key="3">
    <source>
        <dbReference type="Proteomes" id="UP000199417"/>
    </source>
</evidence>
<dbReference type="STRING" id="168276.SAMN05444580_112104"/>
<dbReference type="EMBL" id="FNAB01000012">
    <property type="protein sequence ID" value="SDE22825.1"/>
    <property type="molecule type" value="Genomic_DNA"/>
</dbReference>
<reference evidence="2 3" key="1">
    <citation type="submission" date="2016-10" db="EMBL/GenBank/DDBJ databases">
        <authorList>
            <person name="de Groot N.N."/>
        </authorList>
    </citation>
    <scope>NUCLEOTIDE SEQUENCE [LARGE SCALE GENOMIC DNA]</scope>
    <source>
        <strain evidence="2 3">JCM 11308</strain>
    </source>
</reference>
<name>A0A1G7B9A5_9NOCA</name>
<keyword evidence="3" id="KW-1185">Reference proteome</keyword>
<proteinExistence type="predicted"/>
<organism evidence="2 3">
    <name type="scientific">Rhodococcus tukisamuensis</name>
    <dbReference type="NCBI Taxonomy" id="168276"/>
    <lineage>
        <taxon>Bacteria</taxon>
        <taxon>Bacillati</taxon>
        <taxon>Actinomycetota</taxon>
        <taxon>Actinomycetes</taxon>
        <taxon>Mycobacteriales</taxon>
        <taxon>Nocardiaceae</taxon>
        <taxon>Rhodococcus</taxon>
    </lineage>
</organism>
<dbReference type="RefSeq" id="WP_072845689.1">
    <property type="nucleotide sequence ID" value="NZ_FNAB01000012.1"/>
</dbReference>
<accession>A0A1G7B9A5</accession>
<gene>
    <name evidence="2" type="ORF">SAMN05444580_112104</name>
</gene>
<evidence type="ECO:0000313" key="2">
    <source>
        <dbReference type="EMBL" id="SDE22825.1"/>
    </source>
</evidence>
<evidence type="ECO:0000256" key="1">
    <source>
        <dbReference type="SAM" id="MobiDB-lite"/>
    </source>
</evidence>
<feature type="region of interest" description="Disordered" evidence="1">
    <location>
        <begin position="96"/>
        <end position="129"/>
    </location>
</feature>
<dbReference type="AlphaFoldDB" id="A0A1G7B9A5"/>